<accession>A0ABP8FB96</accession>
<proteinExistence type="predicted"/>
<evidence type="ECO:0000313" key="1">
    <source>
        <dbReference type="EMBL" id="GAA4299375.1"/>
    </source>
</evidence>
<organism evidence="1 2">
    <name type="scientific">Nibribacter koreensis</name>
    <dbReference type="NCBI Taxonomy" id="1084519"/>
    <lineage>
        <taxon>Bacteria</taxon>
        <taxon>Pseudomonadati</taxon>
        <taxon>Bacteroidota</taxon>
        <taxon>Cytophagia</taxon>
        <taxon>Cytophagales</taxon>
        <taxon>Hymenobacteraceae</taxon>
        <taxon>Nibribacter</taxon>
    </lineage>
</organism>
<dbReference type="Proteomes" id="UP001501844">
    <property type="component" value="Unassembled WGS sequence"/>
</dbReference>
<keyword evidence="2" id="KW-1185">Reference proteome</keyword>
<protein>
    <submittedName>
        <fullName evidence="1">Uncharacterized protein</fullName>
    </submittedName>
</protein>
<reference evidence="2" key="1">
    <citation type="journal article" date="2019" name="Int. J. Syst. Evol. Microbiol.">
        <title>The Global Catalogue of Microorganisms (GCM) 10K type strain sequencing project: providing services to taxonomists for standard genome sequencing and annotation.</title>
        <authorList>
            <consortium name="The Broad Institute Genomics Platform"/>
            <consortium name="The Broad Institute Genome Sequencing Center for Infectious Disease"/>
            <person name="Wu L."/>
            <person name="Ma J."/>
        </authorList>
    </citation>
    <scope>NUCLEOTIDE SEQUENCE [LARGE SCALE GENOMIC DNA]</scope>
    <source>
        <strain evidence="2">JCM 17917</strain>
    </source>
</reference>
<comment type="caution">
    <text evidence="1">The sequence shown here is derived from an EMBL/GenBank/DDBJ whole genome shotgun (WGS) entry which is preliminary data.</text>
</comment>
<dbReference type="EMBL" id="BAABGX010000001">
    <property type="protein sequence ID" value="GAA4299375.1"/>
    <property type="molecule type" value="Genomic_DNA"/>
</dbReference>
<evidence type="ECO:0000313" key="2">
    <source>
        <dbReference type="Proteomes" id="UP001501844"/>
    </source>
</evidence>
<sequence>MASKNRRQQVYHTFGAATNFLVRMRANPGTSSPATIYWGDANNSKTDVLPMNTGAGTDYVFTYPAGDQSTAIEKVVVIDFQSPENLDLFELGRSQRVSRFDGTPFLVAGLTTFDIGRMGGTCFSLPVFKAGLQALIVDQNALTAVEVFNSTINCKTSLLILKVGSGDPSSTLRNNGQAVSGRQNYNLSEYPNLEILYINSSMADLSGLASTKLKDLRFWSNALTAVPTLPTTIEQVWCGAASGDLGNQLTTAFDPTPYLANLYYSNFNACFYTSAASRAAGYQTLRNYALVAGQFLTAAQKVLNIAGRGSAGLQISASSTDPVQVQARADIATLQAAGFNVIYQAIA</sequence>
<name>A0ABP8FB96_9BACT</name>
<gene>
    <name evidence="1" type="ORF">GCM10023183_08530</name>
</gene>